<evidence type="ECO:0000313" key="2">
    <source>
        <dbReference type="Proteomes" id="UP000235460"/>
    </source>
</evidence>
<accession>A0A2N7PM41</accession>
<dbReference type="Proteomes" id="UP000235460">
    <property type="component" value="Unassembled WGS sequence"/>
</dbReference>
<feature type="non-terminal residue" evidence="1">
    <location>
        <position position="1"/>
    </location>
</feature>
<protein>
    <submittedName>
        <fullName evidence="1">8-oxo-dGTP diphosphatase MutT</fullName>
    </submittedName>
</protein>
<name>A0A2N7PM41_9BACT</name>
<sequence>LELKWVNFKEIKELEICPADKNLLESLKKDL</sequence>
<reference evidence="1 2" key="1">
    <citation type="submission" date="2018-01" db="EMBL/GenBank/DDBJ databases">
        <title>Metagenomic assembled genomes from two thermal pools in the Uzon Caldera, Kamchatka, Russia.</title>
        <authorList>
            <person name="Wilkins L."/>
            <person name="Ettinger C."/>
        </authorList>
    </citation>
    <scope>NUCLEOTIDE SEQUENCE [LARGE SCALE GENOMIC DNA]</scope>
    <source>
        <strain evidence="1">ZAV-08</strain>
    </source>
</reference>
<comment type="caution">
    <text evidence="1">The sequence shown here is derived from an EMBL/GenBank/DDBJ whole genome shotgun (WGS) entry which is preliminary data.</text>
</comment>
<dbReference type="EMBL" id="PNIK01000092">
    <property type="protein sequence ID" value="PMP65665.1"/>
    <property type="molecule type" value="Genomic_DNA"/>
</dbReference>
<organism evidence="1 2">
    <name type="scientific">Thermodesulfobacterium geofontis</name>
    <dbReference type="NCBI Taxonomy" id="1295609"/>
    <lineage>
        <taxon>Bacteria</taxon>
        <taxon>Pseudomonadati</taxon>
        <taxon>Thermodesulfobacteriota</taxon>
        <taxon>Thermodesulfobacteria</taxon>
        <taxon>Thermodesulfobacteriales</taxon>
        <taxon>Thermodesulfobacteriaceae</taxon>
        <taxon>Thermodesulfobacterium</taxon>
    </lineage>
</organism>
<dbReference type="AlphaFoldDB" id="A0A2N7PM41"/>
<gene>
    <name evidence="1" type="ORF">C0190_06555</name>
</gene>
<evidence type="ECO:0000313" key="1">
    <source>
        <dbReference type="EMBL" id="PMP65665.1"/>
    </source>
</evidence>
<proteinExistence type="predicted"/>